<proteinExistence type="inferred from homology"/>
<keyword evidence="15 17" id="KW-0407">Ion channel</keyword>
<dbReference type="EMBL" id="JAPWDV010000002">
    <property type="protein sequence ID" value="KAJ6219907.1"/>
    <property type="molecule type" value="Genomic_DNA"/>
</dbReference>
<evidence type="ECO:0000256" key="15">
    <source>
        <dbReference type="ARBA" id="ARBA00023303"/>
    </source>
</evidence>
<dbReference type="Pfam" id="PF02932">
    <property type="entry name" value="Neur_chan_memb"/>
    <property type="match status" value="2"/>
</dbReference>
<dbReference type="PRINTS" id="PR00254">
    <property type="entry name" value="NICOTINICR"/>
</dbReference>
<keyword evidence="8 17" id="KW-0406">Ion transport</keyword>
<dbReference type="SUPFAM" id="SSF63712">
    <property type="entry name" value="Nicotinic receptor ligand binding domain-like"/>
    <property type="match status" value="1"/>
</dbReference>
<feature type="compositionally biased region" description="Polar residues" evidence="18">
    <location>
        <begin position="717"/>
        <end position="731"/>
    </location>
</feature>
<dbReference type="NCBIfam" id="TIGR00860">
    <property type="entry name" value="LIC"/>
    <property type="match status" value="1"/>
</dbReference>
<feature type="domain" description="Neurotransmitter-gated ion-channel transmembrane" evidence="20">
    <location>
        <begin position="441"/>
        <end position="561"/>
    </location>
</feature>
<feature type="transmembrane region" description="Helical" evidence="17">
    <location>
        <begin position="129"/>
        <end position="148"/>
    </location>
</feature>
<dbReference type="SUPFAM" id="SSF90112">
    <property type="entry name" value="Neurotransmitter-gated ion-channel transmembrane pore"/>
    <property type="match status" value="1"/>
</dbReference>
<dbReference type="Gene3D" id="1.20.58.390">
    <property type="entry name" value="Neurotransmitter-gated ion-channel transmembrane domain"/>
    <property type="match status" value="2"/>
</dbReference>
<dbReference type="GO" id="GO:0045211">
    <property type="term" value="C:postsynaptic membrane"/>
    <property type="evidence" value="ECO:0007669"/>
    <property type="project" value="UniProtKB-SubCell"/>
</dbReference>
<evidence type="ECO:0000256" key="11">
    <source>
        <dbReference type="ARBA" id="ARBA00023170"/>
    </source>
</evidence>
<evidence type="ECO:0000256" key="3">
    <source>
        <dbReference type="ARBA" id="ARBA00022448"/>
    </source>
</evidence>
<organism evidence="21 22">
    <name type="scientific">Blomia tropicalis</name>
    <name type="common">Mite</name>
    <dbReference type="NCBI Taxonomy" id="40697"/>
    <lineage>
        <taxon>Eukaryota</taxon>
        <taxon>Metazoa</taxon>
        <taxon>Ecdysozoa</taxon>
        <taxon>Arthropoda</taxon>
        <taxon>Chelicerata</taxon>
        <taxon>Arachnida</taxon>
        <taxon>Acari</taxon>
        <taxon>Acariformes</taxon>
        <taxon>Sarcoptiformes</taxon>
        <taxon>Astigmata</taxon>
        <taxon>Glycyphagoidea</taxon>
        <taxon>Echimyopodidae</taxon>
        <taxon>Blomia</taxon>
    </lineage>
</organism>
<keyword evidence="22" id="KW-1185">Reference proteome</keyword>
<evidence type="ECO:0000256" key="10">
    <source>
        <dbReference type="ARBA" id="ARBA00023157"/>
    </source>
</evidence>
<comment type="subcellular location">
    <subcellularLocation>
        <location evidence="16">Postsynaptic cell membrane</location>
        <topology evidence="16">Multi-pass membrane protein</topology>
    </subcellularLocation>
</comment>
<feature type="domain" description="Neurotransmitter-gated ion-channel ligand-binding" evidence="19">
    <location>
        <begin position="243"/>
        <end position="434"/>
    </location>
</feature>
<dbReference type="Proteomes" id="UP001142055">
    <property type="component" value="Chromosome 2"/>
</dbReference>
<evidence type="ECO:0000259" key="19">
    <source>
        <dbReference type="Pfam" id="PF02931"/>
    </source>
</evidence>
<evidence type="ECO:0000313" key="22">
    <source>
        <dbReference type="Proteomes" id="UP001142055"/>
    </source>
</evidence>
<evidence type="ECO:0000256" key="1">
    <source>
        <dbReference type="ARBA" id="ARBA00003328"/>
    </source>
</evidence>
<dbReference type="InterPro" id="IPR036734">
    <property type="entry name" value="Neur_chan_lig-bd_sf"/>
</dbReference>
<evidence type="ECO:0000256" key="4">
    <source>
        <dbReference type="ARBA" id="ARBA00022475"/>
    </source>
</evidence>
<evidence type="ECO:0000256" key="17">
    <source>
        <dbReference type="RuleBase" id="RU000687"/>
    </source>
</evidence>
<evidence type="ECO:0008006" key="23">
    <source>
        <dbReference type="Google" id="ProtNLM"/>
    </source>
</evidence>
<keyword evidence="12" id="KW-0325">Glycoprotein</keyword>
<dbReference type="Gene3D" id="2.70.170.10">
    <property type="entry name" value="Neurotransmitter-gated ion-channel ligand-binding domain"/>
    <property type="match status" value="1"/>
</dbReference>
<dbReference type="InterPro" id="IPR018000">
    <property type="entry name" value="Neurotransmitter_ion_chnl_CS"/>
</dbReference>
<comment type="caution">
    <text evidence="21">The sequence shown here is derived from an EMBL/GenBank/DDBJ whole genome shotgun (WGS) entry which is preliminary data.</text>
</comment>
<dbReference type="AlphaFoldDB" id="A0A9Q0M6J8"/>
<keyword evidence="11" id="KW-0675">Receptor</keyword>
<evidence type="ECO:0000256" key="18">
    <source>
        <dbReference type="SAM" id="MobiDB-lite"/>
    </source>
</evidence>
<name>A0A9Q0M6J8_BLOTA</name>
<evidence type="ECO:0000256" key="13">
    <source>
        <dbReference type="ARBA" id="ARBA00023257"/>
    </source>
</evidence>
<evidence type="ECO:0000256" key="8">
    <source>
        <dbReference type="ARBA" id="ARBA00023065"/>
    </source>
</evidence>
<feature type="transmembrane region" description="Helical" evidence="17">
    <location>
        <begin position="496"/>
        <end position="520"/>
    </location>
</feature>
<dbReference type="PROSITE" id="PS00236">
    <property type="entry name" value="NEUROTR_ION_CHANNEL"/>
    <property type="match status" value="1"/>
</dbReference>
<keyword evidence="10" id="KW-1015">Disulfide bond</keyword>
<dbReference type="InterPro" id="IPR006029">
    <property type="entry name" value="Neurotrans-gated_channel_TM"/>
</dbReference>
<evidence type="ECO:0000256" key="12">
    <source>
        <dbReference type="ARBA" id="ARBA00023180"/>
    </source>
</evidence>
<dbReference type="InterPro" id="IPR038050">
    <property type="entry name" value="Neuro_actylchol_rec"/>
</dbReference>
<dbReference type="GO" id="GO:0004888">
    <property type="term" value="F:transmembrane signaling receptor activity"/>
    <property type="evidence" value="ECO:0007669"/>
    <property type="project" value="InterPro"/>
</dbReference>
<keyword evidence="7" id="KW-0770">Synapse</keyword>
<protein>
    <recommendedName>
        <fullName evidence="23">Neuronal acetylcholine receptor subunit alpha-7</fullName>
    </recommendedName>
</protein>
<keyword evidence="9 17" id="KW-0472">Membrane</keyword>
<dbReference type="InterPro" id="IPR002394">
    <property type="entry name" value="Nicotinic_acetylcholine_rcpt"/>
</dbReference>
<evidence type="ECO:0000256" key="14">
    <source>
        <dbReference type="ARBA" id="ARBA00023286"/>
    </source>
</evidence>
<evidence type="ECO:0000256" key="16">
    <source>
        <dbReference type="ARBA" id="ARBA00034104"/>
    </source>
</evidence>
<dbReference type="Pfam" id="PF02931">
    <property type="entry name" value="Neur_chan_LBD"/>
    <property type="match status" value="1"/>
</dbReference>
<keyword evidence="5 17" id="KW-0812">Transmembrane</keyword>
<dbReference type="InterPro" id="IPR006201">
    <property type="entry name" value="Neur_channel"/>
</dbReference>
<dbReference type="OMA" id="SYFACIM"/>
<comment type="similarity">
    <text evidence="2">Belongs to the ligand-gated ion channel (TC 1.A.9) family. Acetylcholine receptor (TC 1.A.9.1) subfamily.</text>
</comment>
<gene>
    <name evidence="21" type="ORF">RDWZM_005719</name>
</gene>
<comment type="caution">
    <text evidence="17">Lacks conserved residue(s) required for the propagation of feature annotation.</text>
</comment>
<feature type="transmembrane region" description="Helical" evidence="17">
    <location>
        <begin position="466"/>
        <end position="484"/>
    </location>
</feature>
<keyword evidence="13" id="KW-0628">Postsynaptic cell membrane</keyword>
<keyword evidence="3 17" id="KW-0813">Transport</keyword>
<feature type="domain" description="Neurotransmitter-gated ion-channel transmembrane" evidence="20">
    <location>
        <begin position="751"/>
        <end position="852"/>
    </location>
</feature>
<evidence type="ECO:0000256" key="7">
    <source>
        <dbReference type="ARBA" id="ARBA00023018"/>
    </source>
</evidence>
<keyword evidence="6 17" id="KW-1133">Transmembrane helix</keyword>
<sequence length="862" mass="98334">MNDWVNNDQYCQLLPIKCNADFNGTCKNNQLMIYIHTSTINNRKNRFYCYKLNVFTLFCTKDEKTSTKNVWPSDNVRIESYFVETYFTVNVKLKWPHYYAIITVVIVVVTIIIYYLLNNRRDFLIYHRQRHYLLNGTAIFLSSFNLVFKRKPFCHLNYHTQYLNIIHLFGSIYYIEPIKTTNDNDDVHEGTMEWMLPLLKCKLICWNRIKCGVPPSIEVLSLLLHQICRIYISKWLFHGGEHERRLLKDLLDNYQILERPVQNESHPIMVNFGVTLQQVIDVEWEDSNLRWNPADYGGIHTLRIAPDRVWRPDILMYNSADDKFDGTFHTNVVVKYNGSCTYLPPGIFKSTCKIDITWFPFDDQFCDLKFGSWTYQSNSLDLRLNNASGDLSTYIPNGEWVLLSLPGTRNELKYDCCPDAYIDVTFRVGLRRRTLYYGFNLIVPSVIISSMTLLSFTLPPDSGEKLTLGVTILLSMIVFLMQLAEIMPATSDSVSIIGTYFASIMVMVAFSVVMTVVVLNFHHRTTEQQQEMPPWIRIIICTWLPKILRMKRPSDLFEGRKPHDEGMPIWDQPNAANPVRPLHNIPAPLYNGIYPVPASPTHLELAILTSRIREYEMICHQRGCPSANSNVSCTMARPSALNTGAPNTAGSTLMGNHAPHTIGNNVHSNRFGCTNTIGNDIRSTTKCPYAFTSYPPPPIHSHHFGTDCSMPEGETTGLGSSNRHRQTPSTQQQGYMFSMMDSADQATTATYVRGDANSNTNGPGMTNVNQSTGNHFDEMGNQCCCCCCTGTGAAQSQSFFCEIMQEMRFITNRYRREDDLSDIIGEWKFAAIVIDRLCLILFSTFAVISTAVCLLSAPHLMA</sequence>
<feature type="transmembrane region" description="Helical" evidence="17">
    <location>
        <begin position="837"/>
        <end position="857"/>
    </location>
</feature>
<evidence type="ECO:0000256" key="5">
    <source>
        <dbReference type="ARBA" id="ARBA00022692"/>
    </source>
</evidence>
<feature type="transmembrane region" description="Helical" evidence="17">
    <location>
        <begin position="98"/>
        <end position="117"/>
    </location>
</feature>
<dbReference type="FunFam" id="1.20.58.390:FF:000073">
    <property type="entry name" value="Neuronal acetylcholine receptor subunit alpha-9-II"/>
    <property type="match status" value="1"/>
</dbReference>
<evidence type="ECO:0000259" key="20">
    <source>
        <dbReference type="Pfam" id="PF02932"/>
    </source>
</evidence>
<dbReference type="FunFam" id="2.70.170.10:FF:000016">
    <property type="entry name" value="Nicotinic acetylcholine receptor subunit"/>
    <property type="match status" value="1"/>
</dbReference>
<keyword evidence="14" id="KW-1071">Ligand-gated ion channel</keyword>
<dbReference type="PANTHER" id="PTHR18945">
    <property type="entry name" value="NEUROTRANSMITTER GATED ION CHANNEL"/>
    <property type="match status" value="1"/>
</dbReference>
<dbReference type="CDD" id="cd19051">
    <property type="entry name" value="LGIC_TM_cation"/>
    <property type="match status" value="1"/>
</dbReference>
<evidence type="ECO:0000256" key="6">
    <source>
        <dbReference type="ARBA" id="ARBA00022989"/>
    </source>
</evidence>
<accession>A0A9Q0M6J8</accession>
<dbReference type="PRINTS" id="PR00252">
    <property type="entry name" value="NRIONCHANNEL"/>
</dbReference>
<dbReference type="InterPro" id="IPR006202">
    <property type="entry name" value="Neur_chan_lig-bd"/>
</dbReference>
<dbReference type="GO" id="GO:0022848">
    <property type="term" value="F:acetylcholine-gated monoatomic cation-selective channel activity"/>
    <property type="evidence" value="ECO:0007669"/>
    <property type="project" value="InterPro"/>
</dbReference>
<feature type="region of interest" description="Disordered" evidence="18">
    <location>
        <begin position="707"/>
        <end position="731"/>
    </location>
</feature>
<keyword evidence="4" id="KW-1003">Cell membrane</keyword>
<dbReference type="InterPro" id="IPR036719">
    <property type="entry name" value="Neuro-gated_channel_TM_sf"/>
</dbReference>
<reference evidence="21" key="1">
    <citation type="submission" date="2022-12" db="EMBL/GenBank/DDBJ databases">
        <title>Genome assemblies of Blomia tropicalis.</title>
        <authorList>
            <person name="Cui Y."/>
        </authorList>
    </citation>
    <scope>NUCLEOTIDE SEQUENCE</scope>
    <source>
        <tissue evidence="21">Adult mites</tissue>
    </source>
</reference>
<comment type="function">
    <text evidence="1">After binding acetylcholine, the AChR responds by an extensive change in conformation that affects all subunits and leads to opening of an ion-conducting channel across the plasma membrane.</text>
</comment>
<dbReference type="CDD" id="cd18997">
    <property type="entry name" value="LGIC_ECD_nAChR"/>
    <property type="match status" value="1"/>
</dbReference>
<evidence type="ECO:0000256" key="2">
    <source>
        <dbReference type="ARBA" id="ARBA00009237"/>
    </source>
</evidence>
<feature type="transmembrane region" description="Helical" evidence="17">
    <location>
        <begin position="435"/>
        <end position="454"/>
    </location>
</feature>
<evidence type="ECO:0000313" key="21">
    <source>
        <dbReference type="EMBL" id="KAJ6219907.1"/>
    </source>
</evidence>
<evidence type="ECO:0000256" key="9">
    <source>
        <dbReference type="ARBA" id="ARBA00023136"/>
    </source>
</evidence>